<evidence type="ECO:0000256" key="2">
    <source>
        <dbReference type="PROSITE-ProRule" id="PRU00409"/>
    </source>
</evidence>
<evidence type="ECO:0000313" key="7">
    <source>
        <dbReference type="EMBL" id="RUO71743.1"/>
    </source>
</evidence>
<keyword evidence="8" id="KW-1185">Reference proteome</keyword>
<dbReference type="InterPro" id="IPR036046">
    <property type="entry name" value="Acylphosphatase-like_dom_sf"/>
</dbReference>
<dbReference type="PANTHER" id="PTHR21621:SF0">
    <property type="entry name" value="BETA-CITRYLGLUTAMATE SYNTHASE B-RELATED"/>
    <property type="match status" value="1"/>
</dbReference>
<dbReference type="OrthoDB" id="9803907at2"/>
<proteinExistence type="inferred from homology"/>
<keyword evidence="3" id="KW-0378">Hydrolase</keyword>
<evidence type="ECO:0000313" key="8">
    <source>
        <dbReference type="Proteomes" id="UP000288058"/>
    </source>
</evidence>
<reference evidence="8" key="1">
    <citation type="journal article" date="2018" name="Front. Microbiol.">
        <title>Genome-Based Analysis Reveals the Taxonomy and Diversity of the Family Idiomarinaceae.</title>
        <authorList>
            <person name="Liu Y."/>
            <person name="Lai Q."/>
            <person name="Shao Z."/>
        </authorList>
    </citation>
    <scope>NUCLEOTIDE SEQUENCE [LARGE SCALE GENOMIC DNA]</scope>
    <source>
        <strain evidence="8">R22</strain>
    </source>
</reference>
<dbReference type="Gene3D" id="3.30.470.20">
    <property type="entry name" value="ATP-grasp fold, B domain"/>
    <property type="match status" value="4"/>
</dbReference>
<dbReference type="PROSITE" id="PS50975">
    <property type="entry name" value="ATP_GRASP"/>
    <property type="match status" value="2"/>
</dbReference>
<feature type="domain" description="ATP-grasp" evidence="5">
    <location>
        <begin position="455"/>
        <end position="709"/>
    </location>
</feature>
<dbReference type="InterPro" id="IPR011761">
    <property type="entry name" value="ATP-grasp"/>
</dbReference>
<evidence type="ECO:0000259" key="6">
    <source>
        <dbReference type="PROSITE" id="PS51160"/>
    </source>
</evidence>
<keyword evidence="2" id="KW-0547">Nucleotide-binding</keyword>
<keyword evidence="1" id="KW-0464">Manganese</keyword>
<dbReference type="AlphaFoldDB" id="A0A432Z1M9"/>
<evidence type="ECO:0000256" key="3">
    <source>
        <dbReference type="PROSITE-ProRule" id="PRU00520"/>
    </source>
</evidence>
<dbReference type="GO" id="GO:0009432">
    <property type="term" value="P:SOS response"/>
    <property type="evidence" value="ECO:0007669"/>
    <property type="project" value="TreeGrafter"/>
</dbReference>
<feature type="domain" description="Acylphosphatase-like" evidence="6">
    <location>
        <begin position="718"/>
        <end position="798"/>
    </location>
</feature>
<dbReference type="Pfam" id="PF08443">
    <property type="entry name" value="RimK"/>
    <property type="match status" value="1"/>
</dbReference>
<dbReference type="GO" id="GO:0003998">
    <property type="term" value="F:acylphosphatase activity"/>
    <property type="evidence" value="ECO:0007669"/>
    <property type="project" value="UniProtKB-EC"/>
</dbReference>
<accession>A0A432Z1M9</accession>
<dbReference type="GO" id="GO:0018169">
    <property type="term" value="F:ribosomal S6-glutamic acid ligase activity"/>
    <property type="evidence" value="ECO:0007669"/>
    <property type="project" value="TreeGrafter"/>
</dbReference>
<sequence length="798" mass="88279">MTSSASVFKDYLSAGFSSDNCCSYAVSLAAARRGLQVEWLGKPFFKHLRVPLNKANQLGNLYRISDGNRRIIFNKTLPLHTSKDVLRAVKDKFESAATLSDYGVTTTTPELYDLDDRKARKRLFKNVTYPVVIKPVKGSMGKNVFANIENKKELKQAVKKLSGKVVCERYVQGKEYRVYALGGRPVAAVRRQPPYVIGNGADTIEELIEAKNHERREKALPRIKIDEATRLKLTKDKLTLSSVPSLNTSITLSDKLGRSSGGLIERVELSELNDAAGFCSSVQAAFPELEVFAVDVIDTDSELVAIEINTRPQISSLLNPDLGEPFDFADAFVRHCFEVHNSEQSVTAPNAKLLLAQLEQGVSRASFTGSELADEAPVISEPNAALLHNQGNIHQLILQRAAWQRGFRVESFMNSKGHARWSISSHEKTLRFRQNMPAVTSLKTRNITNDKFETKRKLVDAGIAAPAGEKFKANSTAAVLSWYQQQPEGTRAVVKPIDGAGGKGVTSNIQTADELKAALEYAQSEWVVVEEHITGDDYRLICSGGRFLAAIHRLPASVTGDGKHTIEQLIELKNEERQANPYLKKCVIRYDKAMAYRLKKHGCSLQTVLPENEKLYLNDIANITAGGDSVDVTEQVHDDFKRLAESAQLAFTDLAYCGVDILARDIMAPIAEQRTAIIEINANCDVALHHFPSVGSPRDTAGEIISDLFNAIDRKLSAQFFRIRGKVTNVGYRLWASRRCAALSLDANIKNHGESVEIRAYGPRSALDQLHNELIKGPKNAVPTDVVCRVLNESNKHD</sequence>
<organism evidence="7 8">
    <name type="scientific">Idiomarina ramblicola</name>
    <dbReference type="NCBI Taxonomy" id="263724"/>
    <lineage>
        <taxon>Bacteria</taxon>
        <taxon>Pseudomonadati</taxon>
        <taxon>Pseudomonadota</taxon>
        <taxon>Gammaproteobacteria</taxon>
        <taxon>Alteromonadales</taxon>
        <taxon>Idiomarinaceae</taxon>
        <taxon>Idiomarina</taxon>
    </lineage>
</organism>
<evidence type="ECO:0000256" key="1">
    <source>
        <dbReference type="ARBA" id="ARBA00023211"/>
    </source>
</evidence>
<keyword evidence="2" id="KW-0067">ATP-binding</keyword>
<dbReference type="SUPFAM" id="SSF54975">
    <property type="entry name" value="Acylphosphatase/BLUF domain-like"/>
    <property type="match status" value="1"/>
</dbReference>
<feature type="domain" description="ATP-grasp" evidence="5">
    <location>
        <begin position="96"/>
        <end position="305"/>
    </location>
</feature>
<dbReference type="PROSITE" id="PS51160">
    <property type="entry name" value="ACYLPHOSPHATASE_3"/>
    <property type="match status" value="1"/>
</dbReference>
<dbReference type="SUPFAM" id="SSF56059">
    <property type="entry name" value="Glutathione synthetase ATP-binding domain-like"/>
    <property type="match status" value="2"/>
</dbReference>
<evidence type="ECO:0000256" key="4">
    <source>
        <dbReference type="RuleBase" id="RU004168"/>
    </source>
</evidence>
<evidence type="ECO:0000259" key="5">
    <source>
        <dbReference type="PROSITE" id="PS50975"/>
    </source>
</evidence>
<name>A0A432Z1M9_9GAMM</name>
<protein>
    <recommendedName>
        <fullName evidence="3">acylphosphatase</fullName>
        <ecNumber evidence="3">3.6.1.7</ecNumber>
    </recommendedName>
</protein>
<dbReference type="InterPro" id="IPR013651">
    <property type="entry name" value="ATP-grasp_RimK-type"/>
</dbReference>
<comment type="caution">
    <text evidence="7">The sequence shown here is derived from an EMBL/GenBank/DDBJ whole genome shotgun (WGS) entry which is preliminary data.</text>
</comment>
<gene>
    <name evidence="7" type="ORF">CWI78_04300</name>
</gene>
<dbReference type="GO" id="GO:0005737">
    <property type="term" value="C:cytoplasm"/>
    <property type="evidence" value="ECO:0007669"/>
    <property type="project" value="TreeGrafter"/>
</dbReference>
<feature type="active site" evidence="3">
    <location>
        <position position="733"/>
    </location>
</feature>
<dbReference type="PANTHER" id="PTHR21621">
    <property type="entry name" value="RIBOSOMAL PROTEIN S6 MODIFICATION PROTEIN"/>
    <property type="match status" value="1"/>
</dbReference>
<dbReference type="GO" id="GO:0046872">
    <property type="term" value="F:metal ion binding"/>
    <property type="evidence" value="ECO:0007669"/>
    <property type="project" value="InterPro"/>
</dbReference>
<dbReference type="Pfam" id="PF00708">
    <property type="entry name" value="Acylphosphatase"/>
    <property type="match status" value="1"/>
</dbReference>
<feature type="active site" evidence="3">
    <location>
        <position position="751"/>
    </location>
</feature>
<comment type="similarity">
    <text evidence="4">Belongs to the acylphosphatase family.</text>
</comment>
<comment type="catalytic activity">
    <reaction evidence="3">
        <text>an acyl phosphate + H2O = a carboxylate + phosphate + H(+)</text>
        <dbReference type="Rhea" id="RHEA:14965"/>
        <dbReference type="ChEBI" id="CHEBI:15377"/>
        <dbReference type="ChEBI" id="CHEBI:15378"/>
        <dbReference type="ChEBI" id="CHEBI:29067"/>
        <dbReference type="ChEBI" id="CHEBI:43474"/>
        <dbReference type="ChEBI" id="CHEBI:59918"/>
        <dbReference type="EC" id="3.6.1.7"/>
    </reaction>
</comment>
<dbReference type="GO" id="GO:0005524">
    <property type="term" value="F:ATP binding"/>
    <property type="evidence" value="ECO:0007669"/>
    <property type="project" value="UniProtKB-UniRule"/>
</dbReference>
<dbReference type="InterPro" id="IPR003806">
    <property type="entry name" value="ATP-grasp_PylC-type"/>
</dbReference>
<dbReference type="EC" id="3.6.1.7" evidence="3"/>
<dbReference type="Pfam" id="PF02655">
    <property type="entry name" value="ATP-grasp_3"/>
    <property type="match status" value="1"/>
</dbReference>
<dbReference type="Proteomes" id="UP000288058">
    <property type="component" value="Unassembled WGS sequence"/>
</dbReference>
<dbReference type="RefSeq" id="WP_126780606.1">
    <property type="nucleotide sequence ID" value="NZ_PIQC01000003.1"/>
</dbReference>
<dbReference type="Gene3D" id="3.30.70.100">
    <property type="match status" value="1"/>
</dbReference>
<dbReference type="EMBL" id="PIQC01000003">
    <property type="protein sequence ID" value="RUO71743.1"/>
    <property type="molecule type" value="Genomic_DNA"/>
</dbReference>
<dbReference type="InterPro" id="IPR001792">
    <property type="entry name" value="Acylphosphatase-like_dom"/>
</dbReference>